<dbReference type="AlphaFoldDB" id="A0AAD7AW92"/>
<dbReference type="Proteomes" id="UP001218218">
    <property type="component" value="Unassembled WGS sequence"/>
</dbReference>
<evidence type="ECO:0000313" key="2">
    <source>
        <dbReference type="Proteomes" id="UP001218218"/>
    </source>
</evidence>
<evidence type="ECO:0000313" key="1">
    <source>
        <dbReference type="EMBL" id="KAJ7369238.1"/>
    </source>
</evidence>
<organism evidence="1 2">
    <name type="scientific">Mycena albidolilacea</name>
    <dbReference type="NCBI Taxonomy" id="1033008"/>
    <lineage>
        <taxon>Eukaryota</taxon>
        <taxon>Fungi</taxon>
        <taxon>Dikarya</taxon>
        <taxon>Basidiomycota</taxon>
        <taxon>Agaricomycotina</taxon>
        <taxon>Agaricomycetes</taxon>
        <taxon>Agaricomycetidae</taxon>
        <taxon>Agaricales</taxon>
        <taxon>Marasmiineae</taxon>
        <taxon>Mycenaceae</taxon>
        <taxon>Mycena</taxon>
    </lineage>
</organism>
<gene>
    <name evidence="1" type="ORF">DFH08DRAFT_797019</name>
</gene>
<keyword evidence="2" id="KW-1185">Reference proteome</keyword>
<dbReference type="EMBL" id="JARIHO010000001">
    <property type="protein sequence ID" value="KAJ7369238.1"/>
    <property type="molecule type" value="Genomic_DNA"/>
</dbReference>
<name>A0AAD7AW92_9AGAR</name>
<comment type="caution">
    <text evidence="1">The sequence shown here is derived from an EMBL/GenBank/DDBJ whole genome shotgun (WGS) entry which is preliminary data.</text>
</comment>
<sequence>MSSSEQQETVLQPGPTPLQIKAQKIRWNALGPLTIQPTQMRNASEEIRDLDISALRCALNLAGFMSDPPRIWLFGRSRRGQGPPSFIISDMDGPHTASEMQARIRFIERQHALLSEEAGYNCMVAHTAIMLDICSWSRWREAHQERTDLKMAQRGRPNCRELIDARARACWEEYKLCLGPPPPSITRRLGRRLERATPLTLDDLYLDDVRPPWMSSPPILYTCTLCFNLKSHPVL</sequence>
<accession>A0AAD7AW92</accession>
<proteinExistence type="predicted"/>
<reference evidence="1" key="1">
    <citation type="submission" date="2023-03" db="EMBL/GenBank/DDBJ databases">
        <title>Massive genome expansion in bonnet fungi (Mycena s.s.) driven by repeated elements and novel gene families across ecological guilds.</title>
        <authorList>
            <consortium name="Lawrence Berkeley National Laboratory"/>
            <person name="Harder C.B."/>
            <person name="Miyauchi S."/>
            <person name="Viragh M."/>
            <person name="Kuo A."/>
            <person name="Thoen E."/>
            <person name="Andreopoulos B."/>
            <person name="Lu D."/>
            <person name="Skrede I."/>
            <person name="Drula E."/>
            <person name="Henrissat B."/>
            <person name="Morin E."/>
            <person name="Kohler A."/>
            <person name="Barry K."/>
            <person name="LaButti K."/>
            <person name="Morin E."/>
            <person name="Salamov A."/>
            <person name="Lipzen A."/>
            <person name="Mereny Z."/>
            <person name="Hegedus B."/>
            <person name="Baldrian P."/>
            <person name="Stursova M."/>
            <person name="Weitz H."/>
            <person name="Taylor A."/>
            <person name="Grigoriev I.V."/>
            <person name="Nagy L.G."/>
            <person name="Martin F."/>
            <person name="Kauserud H."/>
        </authorList>
    </citation>
    <scope>NUCLEOTIDE SEQUENCE</scope>
    <source>
        <strain evidence="1">CBHHK002</strain>
    </source>
</reference>
<protein>
    <submittedName>
        <fullName evidence="1">Uncharacterized protein</fullName>
    </submittedName>
</protein>